<evidence type="ECO:0000313" key="1">
    <source>
        <dbReference type="EMBL" id="KAK3059778.1"/>
    </source>
</evidence>
<dbReference type="EMBL" id="JAWDJW010009118">
    <property type="protein sequence ID" value="KAK3059778.1"/>
    <property type="molecule type" value="Genomic_DNA"/>
</dbReference>
<organism evidence="1 2">
    <name type="scientific">Coniosporium uncinatum</name>
    <dbReference type="NCBI Taxonomy" id="93489"/>
    <lineage>
        <taxon>Eukaryota</taxon>
        <taxon>Fungi</taxon>
        <taxon>Dikarya</taxon>
        <taxon>Ascomycota</taxon>
        <taxon>Pezizomycotina</taxon>
        <taxon>Dothideomycetes</taxon>
        <taxon>Dothideomycetes incertae sedis</taxon>
        <taxon>Coniosporium</taxon>
    </lineage>
</organism>
<reference evidence="1" key="1">
    <citation type="submission" date="2024-09" db="EMBL/GenBank/DDBJ databases">
        <title>Black Yeasts Isolated from many extreme environments.</title>
        <authorList>
            <person name="Coleine C."/>
            <person name="Stajich J.E."/>
            <person name="Selbmann L."/>
        </authorList>
    </citation>
    <scope>NUCLEOTIDE SEQUENCE</scope>
    <source>
        <strain evidence="1">CCFEE 5737</strain>
    </source>
</reference>
<gene>
    <name evidence="1" type="ORF">LTS18_010080</name>
</gene>
<proteinExistence type="predicted"/>
<comment type="caution">
    <text evidence="1">The sequence shown here is derived from an EMBL/GenBank/DDBJ whole genome shotgun (WGS) entry which is preliminary data.</text>
</comment>
<feature type="non-terminal residue" evidence="1">
    <location>
        <position position="1"/>
    </location>
</feature>
<sequence>EEHADEAIEGLKEFGDVSKVEWKKCNLADLKQVGQVSRDLAKELTQLDGLICNAGLGVGVYSETVDGIDSHMQVNHFAQAHLVFSLLPVLQKTADSRLVLQSSDLHRGPNGDAKFDSLEDMNRDIGAMKLYARTKLAQLLWMKALVRRQEKGELGFGEGKRVWINATHPGGVVTDQQDQAVEAYGKIGELGVKMVRPLMKDPVEEGCRPVLYAATSEEVVEKGINGDYIVPDKKVTDPSKESQDEGLQENLWKLTLQVLKEKLGADYA</sequence>
<keyword evidence="2" id="KW-1185">Reference proteome</keyword>
<protein>
    <submittedName>
        <fullName evidence="1">Uncharacterized protein</fullName>
    </submittedName>
</protein>
<dbReference type="Proteomes" id="UP001186974">
    <property type="component" value="Unassembled WGS sequence"/>
</dbReference>
<name>A0ACC3CZU3_9PEZI</name>
<evidence type="ECO:0000313" key="2">
    <source>
        <dbReference type="Proteomes" id="UP001186974"/>
    </source>
</evidence>
<accession>A0ACC3CZU3</accession>